<dbReference type="AlphaFoldDB" id="A0A5J5IXJ3"/>
<dbReference type="OrthoDB" id="5243870at2"/>
<accession>A0A5J5IXJ3</accession>
<dbReference type="SUPFAM" id="SSF52540">
    <property type="entry name" value="P-loop containing nucleoside triphosphate hydrolases"/>
    <property type="match status" value="1"/>
</dbReference>
<reference evidence="2" key="1">
    <citation type="submission" date="2019-09" db="EMBL/GenBank/DDBJ databases">
        <title>Mumia zhuanghuii sp. nov. isolated from the intestinal contents of plateau pika (Ochotona curzoniae) in the Qinghai-Tibet plateau of China.</title>
        <authorList>
            <person name="Tian Z."/>
        </authorList>
    </citation>
    <scope>NUCLEOTIDE SEQUENCE [LARGE SCALE GENOMIC DNA]</scope>
    <source>
        <strain evidence="2">JCM 30598</strain>
    </source>
</reference>
<dbReference type="InterPro" id="IPR027417">
    <property type="entry name" value="P-loop_NTPase"/>
</dbReference>
<organism evidence="1 2">
    <name type="scientific">Microbacterium rhizomatis</name>
    <dbReference type="NCBI Taxonomy" id="1631477"/>
    <lineage>
        <taxon>Bacteria</taxon>
        <taxon>Bacillati</taxon>
        <taxon>Actinomycetota</taxon>
        <taxon>Actinomycetes</taxon>
        <taxon>Micrococcales</taxon>
        <taxon>Microbacteriaceae</taxon>
        <taxon>Microbacterium</taxon>
    </lineage>
</organism>
<dbReference type="Gene3D" id="3.40.50.300">
    <property type="entry name" value="P-loop containing nucleotide triphosphate hydrolases"/>
    <property type="match status" value="1"/>
</dbReference>
<proteinExistence type="predicted"/>
<dbReference type="EMBL" id="VYSA01000004">
    <property type="protein sequence ID" value="KAA9105975.1"/>
    <property type="molecule type" value="Genomic_DNA"/>
</dbReference>
<evidence type="ECO:0000313" key="2">
    <source>
        <dbReference type="Proteomes" id="UP000325827"/>
    </source>
</evidence>
<dbReference type="Proteomes" id="UP000325827">
    <property type="component" value="Unassembled WGS sequence"/>
</dbReference>
<comment type="caution">
    <text evidence="1">The sequence shown here is derived from an EMBL/GenBank/DDBJ whole genome shotgun (WGS) entry which is preliminary data.</text>
</comment>
<keyword evidence="2" id="KW-1185">Reference proteome</keyword>
<name>A0A5J5IXJ3_9MICO</name>
<gene>
    <name evidence="1" type="ORF">F6B43_16580</name>
</gene>
<evidence type="ECO:0000313" key="1">
    <source>
        <dbReference type="EMBL" id="KAA9105975.1"/>
    </source>
</evidence>
<protein>
    <submittedName>
        <fullName evidence="1">Uncharacterized protein</fullName>
    </submittedName>
</protein>
<sequence length="278" mass="30180">MAVIALASISGSPGVSTAALALGVHWPRPVVVIEADTNAVTSAMPGFFRSNLLPELGGIEKVQLAYSRGILTREDLLDPERYLAIAVHDLPPVKTAPIPALPPQHEMWVVPGFFHLGITDGVSGLWARLPELLRSLSEAGIDVILDLGRIGRDDVRLPLIDTADRVLLCAHSTMVDLNRLYRRLEIPDLAQRIDVVGNEKFYLLLTEAVAEQLPASDFITNVLPVLGVLPFDPQGAGTFSVGRPDIKPNRNSYRQRIRSVITSLGSIIGYSDLDRSAS</sequence>